<accession>A0A542U9L9</accession>
<reference evidence="2 3" key="1">
    <citation type="submission" date="2019-06" db="EMBL/GenBank/DDBJ databases">
        <title>Sequencing the genomes of 1000 actinobacteria strains.</title>
        <authorList>
            <person name="Klenk H.-P."/>
        </authorList>
    </citation>
    <scope>NUCLEOTIDE SEQUENCE [LARGE SCALE GENOMIC DNA]</scope>
    <source>
        <strain evidence="2 3">DSM 41929</strain>
    </source>
</reference>
<dbReference type="Proteomes" id="UP000318103">
    <property type="component" value="Unassembled WGS sequence"/>
</dbReference>
<name>A0A542U9L9_9ACTN</name>
<dbReference type="AlphaFoldDB" id="A0A542U9L9"/>
<keyword evidence="3" id="KW-1185">Reference proteome</keyword>
<protein>
    <submittedName>
        <fullName evidence="2">Uncharacterized protein</fullName>
    </submittedName>
</protein>
<feature type="region of interest" description="Disordered" evidence="1">
    <location>
        <begin position="1"/>
        <end position="49"/>
    </location>
</feature>
<gene>
    <name evidence="2" type="ORF">FB563_0698</name>
</gene>
<evidence type="ECO:0000313" key="2">
    <source>
        <dbReference type="EMBL" id="TQK95779.1"/>
    </source>
</evidence>
<comment type="caution">
    <text evidence="2">The sequence shown here is derived from an EMBL/GenBank/DDBJ whole genome shotgun (WGS) entry which is preliminary data.</text>
</comment>
<feature type="compositionally biased region" description="Polar residues" evidence="1">
    <location>
        <begin position="21"/>
        <end position="35"/>
    </location>
</feature>
<organism evidence="2 3">
    <name type="scientific">Streptomyces puniciscabiei</name>
    <dbReference type="NCBI Taxonomy" id="164348"/>
    <lineage>
        <taxon>Bacteria</taxon>
        <taxon>Bacillati</taxon>
        <taxon>Actinomycetota</taxon>
        <taxon>Actinomycetes</taxon>
        <taxon>Kitasatosporales</taxon>
        <taxon>Streptomycetaceae</taxon>
        <taxon>Streptomyces</taxon>
    </lineage>
</organism>
<proteinExistence type="predicted"/>
<dbReference type="EMBL" id="VFNX01000001">
    <property type="protein sequence ID" value="TQK95779.1"/>
    <property type="molecule type" value="Genomic_DNA"/>
</dbReference>
<sequence length="77" mass="8320">MAAVDNRQRSYSPSGGAPRSAQATPRRTTTGQKTLLTLPPGQWTDALTGGREFTGHARVADLFQRLPVALLERTAQD</sequence>
<dbReference type="RefSeq" id="WP_055708425.1">
    <property type="nucleotide sequence ID" value="NZ_VFNX01000001.1"/>
</dbReference>
<evidence type="ECO:0000313" key="3">
    <source>
        <dbReference type="Proteomes" id="UP000318103"/>
    </source>
</evidence>
<evidence type="ECO:0000256" key="1">
    <source>
        <dbReference type="SAM" id="MobiDB-lite"/>
    </source>
</evidence>